<accession>A0A8J6T819</accession>
<comment type="caution">
    <text evidence="1">The sequence shown here is derived from an EMBL/GenBank/DDBJ whole genome shotgun (WGS) entry which is preliminary data.</text>
</comment>
<dbReference type="EMBL" id="JACNJD010000243">
    <property type="protein sequence ID" value="MBC8177894.1"/>
    <property type="molecule type" value="Genomic_DNA"/>
</dbReference>
<dbReference type="AlphaFoldDB" id="A0A8J6T819"/>
<reference evidence="1 2" key="1">
    <citation type="submission" date="2020-08" db="EMBL/GenBank/DDBJ databases">
        <title>Bridging the membrane lipid divide: bacteria of the FCB group superphylum have the potential to synthesize archaeal ether lipids.</title>
        <authorList>
            <person name="Villanueva L."/>
            <person name="Von Meijenfeldt F.A.B."/>
            <person name="Westbye A.B."/>
            <person name="Yadav S."/>
            <person name="Hopmans E.C."/>
            <person name="Dutilh B.E."/>
            <person name="Sinninghe Damste J.S."/>
        </authorList>
    </citation>
    <scope>NUCLEOTIDE SEQUENCE [LARGE SCALE GENOMIC DNA]</scope>
    <source>
        <strain evidence="1">NIOZ-UU27</strain>
    </source>
</reference>
<dbReference type="Proteomes" id="UP000650524">
    <property type="component" value="Unassembled WGS sequence"/>
</dbReference>
<sequence length="78" mass="8912">MKRTLCGTIFPVAWDKNDNVVGIVIDTPDRNGYLIDQNKKGKELLAYVRCEVKISGTMMREDEDGDLIFKVKEYSLIT</sequence>
<proteinExistence type="predicted"/>
<organism evidence="1 2">
    <name type="scientific">Candidatus Desulfacyla euxinica</name>
    <dbReference type="NCBI Taxonomy" id="2841693"/>
    <lineage>
        <taxon>Bacteria</taxon>
        <taxon>Deltaproteobacteria</taxon>
        <taxon>Candidatus Desulfacyla</taxon>
    </lineage>
</organism>
<name>A0A8J6T819_9DELT</name>
<protein>
    <submittedName>
        <fullName evidence="1">Uncharacterized protein</fullName>
    </submittedName>
</protein>
<evidence type="ECO:0000313" key="1">
    <source>
        <dbReference type="EMBL" id="MBC8177894.1"/>
    </source>
</evidence>
<gene>
    <name evidence="1" type="ORF">H8E19_10865</name>
</gene>
<evidence type="ECO:0000313" key="2">
    <source>
        <dbReference type="Proteomes" id="UP000650524"/>
    </source>
</evidence>